<dbReference type="GO" id="GO:0005886">
    <property type="term" value="C:plasma membrane"/>
    <property type="evidence" value="ECO:0007669"/>
    <property type="project" value="TreeGrafter"/>
</dbReference>
<evidence type="ECO:0000313" key="15">
    <source>
        <dbReference type="Proteomes" id="UP000318297"/>
    </source>
</evidence>
<dbReference type="OrthoDB" id="9810950at2"/>
<dbReference type="GO" id="GO:0019432">
    <property type="term" value="P:triglyceride biosynthetic process"/>
    <property type="evidence" value="ECO:0007669"/>
    <property type="project" value="UniProtKB-UniPathway"/>
</dbReference>
<dbReference type="GO" id="GO:0004144">
    <property type="term" value="F:diacylglycerol O-acyltransferase activity"/>
    <property type="evidence" value="ECO:0007669"/>
    <property type="project" value="UniProtKB-EC"/>
</dbReference>
<dbReference type="EC" id="2.3.1.20" evidence="4 11"/>
<keyword evidence="7 11" id="KW-0319">Glycerol metabolism</keyword>
<comment type="catalytic activity">
    <reaction evidence="10 11">
        <text>an acyl-CoA + a 1,2-diacyl-sn-glycerol = a triacyl-sn-glycerol + CoA</text>
        <dbReference type="Rhea" id="RHEA:10868"/>
        <dbReference type="ChEBI" id="CHEBI:17815"/>
        <dbReference type="ChEBI" id="CHEBI:57287"/>
        <dbReference type="ChEBI" id="CHEBI:58342"/>
        <dbReference type="ChEBI" id="CHEBI:64615"/>
        <dbReference type="EC" id="2.3.1.20"/>
    </reaction>
</comment>
<name>A0A561E0X7_9MICO</name>
<evidence type="ECO:0000256" key="6">
    <source>
        <dbReference type="ARBA" id="ARBA00022679"/>
    </source>
</evidence>
<comment type="pathway">
    <text evidence="1 11">Glycerolipid metabolism; triacylglycerol biosynthesis.</text>
</comment>
<evidence type="ECO:0000256" key="3">
    <source>
        <dbReference type="ARBA" id="ARBA00009587"/>
    </source>
</evidence>
<evidence type="ECO:0000256" key="9">
    <source>
        <dbReference type="ARBA" id="ARBA00023315"/>
    </source>
</evidence>
<evidence type="ECO:0000256" key="5">
    <source>
        <dbReference type="ARBA" id="ARBA00022516"/>
    </source>
</evidence>
<evidence type="ECO:0000256" key="8">
    <source>
        <dbReference type="ARBA" id="ARBA00023098"/>
    </source>
</evidence>
<dbReference type="Pfam" id="PF06974">
    <property type="entry name" value="WS_DGAT_C"/>
    <property type="match status" value="1"/>
</dbReference>
<evidence type="ECO:0000259" key="12">
    <source>
        <dbReference type="Pfam" id="PF03007"/>
    </source>
</evidence>
<keyword evidence="5 11" id="KW-0444">Lipid biosynthesis</keyword>
<evidence type="ECO:0000259" key="13">
    <source>
        <dbReference type="Pfam" id="PF06974"/>
    </source>
</evidence>
<dbReference type="NCBIfam" id="TIGR02946">
    <property type="entry name" value="acyl_WS_DGAT"/>
    <property type="match status" value="1"/>
</dbReference>
<dbReference type="InterPro" id="IPR045034">
    <property type="entry name" value="O-acyltransferase_WSD1-like"/>
</dbReference>
<dbReference type="InterPro" id="IPR004255">
    <property type="entry name" value="O-acyltransferase_WSD1_N"/>
</dbReference>
<reference evidence="14 15" key="1">
    <citation type="submission" date="2019-06" db="EMBL/GenBank/DDBJ databases">
        <title>Sequencing the genomes of 1000 actinobacteria strains.</title>
        <authorList>
            <person name="Klenk H.-P."/>
        </authorList>
    </citation>
    <scope>NUCLEOTIDE SEQUENCE [LARGE SCALE GENOMIC DNA]</scope>
    <source>
        <strain evidence="14 15">DSM 19560</strain>
    </source>
</reference>
<keyword evidence="9 11" id="KW-0012">Acyltransferase</keyword>
<keyword evidence="6 11" id="KW-0808">Transferase</keyword>
<comment type="caution">
    <text evidence="14">The sequence shown here is derived from an EMBL/GenBank/DDBJ whole genome shotgun (WGS) entry which is preliminary data.</text>
</comment>
<dbReference type="GO" id="GO:0071731">
    <property type="term" value="P:response to nitric oxide"/>
    <property type="evidence" value="ECO:0007669"/>
    <property type="project" value="TreeGrafter"/>
</dbReference>
<dbReference type="Proteomes" id="UP000318297">
    <property type="component" value="Unassembled WGS sequence"/>
</dbReference>
<dbReference type="GO" id="GO:0051701">
    <property type="term" value="P:biological process involved in interaction with host"/>
    <property type="evidence" value="ECO:0007669"/>
    <property type="project" value="TreeGrafter"/>
</dbReference>
<feature type="domain" description="O-acyltransferase WSD1 C-terminal" evidence="13">
    <location>
        <begin position="311"/>
        <end position="456"/>
    </location>
</feature>
<evidence type="ECO:0000256" key="2">
    <source>
        <dbReference type="ARBA" id="ARBA00005189"/>
    </source>
</evidence>
<dbReference type="PANTHER" id="PTHR31650">
    <property type="entry name" value="O-ACYLTRANSFERASE (WSD1-LIKE) FAMILY PROTEIN"/>
    <property type="match status" value="1"/>
</dbReference>
<organism evidence="14 15">
    <name type="scientific">Rudaeicoccus suwonensis</name>
    <dbReference type="NCBI Taxonomy" id="657409"/>
    <lineage>
        <taxon>Bacteria</taxon>
        <taxon>Bacillati</taxon>
        <taxon>Actinomycetota</taxon>
        <taxon>Actinomycetes</taxon>
        <taxon>Micrococcales</taxon>
        <taxon>Dermacoccaceae</taxon>
        <taxon>Rudaeicoccus</taxon>
    </lineage>
</organism>
<accession>A0A561E0X7</accession>
<evidence type="ECO:0000256" key="1">
    <source>
        <dbReference type="ARBA" id="ARBA00004771"/>
    </source>
</evidence>
<dbReference type="GO" id="GO:0006071">
    <property type="term" value="P:glycerol metabolic process"/>
    <property type="evidence" value="ECO:0007669"/>
    <property type="project" value="UniProtKB-KW"/>
</dbReference>
<evidence type="ECO:0000256" key="7">
    <source>
        <dbReference type="ARBA" id="ARBA00022798"/>
    </source>
</evidence>
<dbReference type="UniPathway" id="UPA00282"/>
<gene>
    <name evidence="14" type="ORF">BKA23_2947</name>
</gene>
<proteinExistence type="inferred from homology"/>
<evidence type="ECO:0000313" key="14">
    <source>
        <dbReference type="EMBL" id="TWE09247.1"/>
    </source>
</evidence>
<evidence type="ECO:0000256" key="10">
    <source>
        <dbReference type="ARBA" id="ARBA00048109"/>
    </source>
</evidence>
<dbReference type="AlphaFoldDB" id="A0A561E0X7"/>
<comment type="similarity">
    <text evidence="3 11">Belongs to the long-chain O-acyltransferase family.</text>
</comment>
<keyword evidence="8 11" id="KW-0443">Lipid metabolism</keyword>
<dbReference type="PANTHER" id="PTHR31650:SF1">
    <property type="entry name" value="WAX ESTER SYNTHASE_DIACYLGLYCEROL ACYLTRANSFERASE 4-RELATED"/>
    <property type="match status" value="1"/>
</dbReference>
<dbReference type="InterPro" id="IPR014292">
    <property type="entry name" value="Acyl_transf_WS/DGAT"/>
</dbReference>
<comment type="pathway">
    <text evidence="2">Lipid metabolism.</text>
</comment>
<dbReference type="EMBL" id="VIVQ01000003">
    <property type="protein sequence ID" value="TWE09247.1"/>
    <property type="molecule type" value="Genomic_DNA"/>
</dbReference>
<sequence>MPSMGPVDSGFLLIESREHPMHVGGLQLFSPPEGAGPGYAREVLTDRLMNTEVSTRFRMRPAEPVGTLGNFRWHVDPVVDMDHHVRRSAVPSPGRLRELFELTSRWQGSLLDRHRPLWEAHVVEGLADGRVAVFTKVHHALVDGVSALQLMQRSCSPDPDARDCEAPWALRSPTGHERSVSNNPFPGVPLLSSVWRSGVDAVGELVSIGPNALKIATRSLRDTGLVTPFDAPRTILNEKVGGARRFVAQSFGMDRFRVVCKTHDVSLNDVVLAVCGGGLRAYLQELDALPERSLTAMCPVNLRDESSEVGGNEIGAIIAGLGTDLADPVDRLEAVHESTVAAKQTMRELSPLQILLMSGFNIAGLGLSMLPTYDLVGRPPFNVIISNVPGPRQQMYFNGAHLDGLFPASIPLDGLAMNITLVTYDDQVDFGITACRSSAPSVQRMIHHMEDALAALEATC</sequence>
<evidence type="ECO:0000256" key="4">
    <source>
        <dbReference type="ARBA" id="ARBA00013244"/>
    </source>
</evidence>
<evidence type="ECO:0000256" key="11">
    <source>
        <dbReference type="RuleBase" id="RU361241"/>
    </source>
</evidence>
<dbReference type="InterPro" id="IPR009721">
    <property type="entry name" value="O-acyltransferase_WSD1_C"/>
</dbReference>
<feature type="domain" description="O-acyltransferase WSD1-like N-terminal" evidence="12">
    <location>
        <begin position="4"/>
        <end position="271"/>
    </location>
</feature>
<keyword evidence="15" id="KW-1185">Reference proteome</keyword>
<dbReference type="Pfam" id="PF03007">
    <property type="entry name" value="WS_DGAT_cat"/>
    <property type="match status" value="1"/>
</dbReference>
<protein>
    <recommendedName>
        <fullName evidence="4 11">Diacylglycerol O-acyltransferase</fullName>
        <ecNumber evidence="4 11">2.3.1.20</ecNumber>
    </recommendedName>
</protein>
<dbReference type="SUPFAM" id="SSF52777">
    <property type="entry name" value="CoA-dependent acyltransferases"/>
    <property type="match status" value="2"/>
</dbReference>
<dbReference type="GO" id="GO:0001666">
    <property type="term" value="P:response to hypoxia"/>
    <property type="evidence" value="ECO:0007669"/>
    <property type="project" value="TreeGrafter"/>
</dbReference>